<reference evidence="2 3" key="1">
    <citation type="journal article" date="2013" name="Genome Announc.">
        <title>Draft genome sequences for three mercury-methylating, sulfate-reducing bacteria.</title>
        <authorList>
            <person name="Brown S.D."/>
            <person name="Hurt R.A.Jr."/>
            <person name="Gilmour C.C."/>
            <person name="Elias D.A."/>
        </authorList>
    </citation>
    <scope>NUCLEOTIDE SEQUENCE [LARGE SCALE GENOMIC DNA]</scope>
    <source>
        <strain evidence="2 3">DSM 16529</strain>
    </source>
</reference>
<feature type="signal peptide" evidence="1">
    <location>
        <begin position="1"/>
        <end position="22"/>
    </location>
</feature>
<dbReference type="AlphaFoldDB" id="S7T6Y2"/>
<keyword evidence="1" id="KW-0732">Signal</keyword>
<dbReference type="PATRIC" id="fig|1121439.3.peg.1642"/>
<feature type="chain" id="PRO_5004544844" evidence="1">
    <location>
        <begin position="23"/>
        <end position="137"/>
    </location>
</feature>
<dbReference type="EMBL" id="ATHI01000026">
    <property type="protein sequence ID" value="EPR32852.1"/>
    <property type="molecule type" value="Genomic_DNA"/>
</dbReference>
<protein>
    <submittedName>
        <fullName evidence="2">Uncharacterized protein</fullName>
    </submittedName>
</protein>
<dbReference type="RefSeq" id="WP_020886987.1">
    <property type="nucleotide sequence ID" value="NZ_ATHI01000026.1"/>
</dbReference>
<keyword evidence="3" id="KW-1185">Reference proteome</keyword>
<comment type="caution">
    <text evidence="2">The sequence shown here is derived from an EMBL/GenBank/DDBJ whole genome shotgun (WGS) entry which is preliminary data.</text>
</comment>
<dbReference type="OrthoDB" id="5465216at2"/>
<sequence>MKGLLFAGALLVTMFSAVPAFSADLVGEWVSQPGKGSGALSGAPQHGTRPAGKHFNAGDLSWVLKVSSQEGSGFHGEWCSARKCEELVGVVRRDGMLLMADEDSTFFATMHGDEMELCVVEPGKDFRVAACHVMKKK</sequence>
<proteinExistence type="predicted"/>
<dbReference type="Proteomes" id="UP000014975">
    <property type="component" value="Unassembled WGS sequence"/>
</dbReference>
<gene>
    <name evidence="2" type="ORF">dsat_0293</name>
</gene>
<accession>S7T6Y2</accession>
<evidence type="ECO:0000313" key="3">
    <source>
        <dbReference type="Proteomes" id="UP000014975"/>
    </source>
</evidence>
<name>S7T6Y2_9BACT</name>
<evidence type="ECO:0000313" key="2">
    <source>
        <dbReference type="EMBL" id="EPR32852.1"/>
    </source>
</evidence>
<evidence type="ECO:0000256" key="1">
    <source>
        <dbReference type="SAM" id="SignalP"/>
    </source>
</evidence>
<organism evidence="2 3">
    <name type="scientific">Alkalidesulfovibrio alkalitolerans DSM 16529</name>
    <dbReference type="NCBI Taxonomy" id="1121439"/>
    <lineage>
        <taxon>Bacteria</taxon>
        <taxon>Pseudomonadati</taxon>
        <taxon>Thermodesulfobacteriota</taxon>
        <taxon>Desulfovibrionia</taxon>
        <taxon>Desulfovibrionales</taxon>
        <taxon>Desulfovibrionaceae</taxon>
        <taxon>Alkalidesulfovibrio</taxon>
    </lineage>
</organism>